<dbReference type="InterPro" id="IPR017953">
    <property type="entry name" value="Carbohydrate_kinase_pred_CS"/>
</dbReference>
<feature type="domain" description="YjeF C-terminal" evidence="20">
    <location>
        <begin position="226"/>
        <end position="509"/>
    </location>
</feature>
<feature type="binding site" evidence="17">
    <location>
        <position position="383"/>
    </location>
    <ligand>
        <name>(6S)-NADPHX</name>
        <dbReference type="ChEBI" id="CHEBI:64076"/>
    </ligand>
</feature>
<dbReference type="InterPro" id="IPR030677">
    <property type="entry name" value="Nnr"/>
</dbReference>
<evidence type="ECO:0000256" key="12">
    <source>
        <dbReference type="ARBA" id="ARBA00023239"/>
    </source>
</evidence>
<evidence type="ECO:0000256" key="4">
    <source>
        <dbReference type="ARBA" id="ARBA00009524"/>
    </source>
</evidence>
<evidence type="ECO:0000259" key="20">
    <source>
        <dbReference type="PROSITE" id="PS51383"/>
    </source>
</evidence>
<evidence type="ECO:0000313" key="22">
    <source>
        <dbReference type="EMBL" id="HIR48284.1"/>
    </source>
</evidence>
<dbReference type="HAMAP" id="MF_01966">
    <property type="entry name" value="NADHX_epimerase"/>
    <property type="match status" value="1"/>
</dbReference>
<dbReference type="Gene3D" id="3.40.1190.20">
    <property type="match status" value="1"/>
</dbReference>
<evidence type="ECO:0000256" key="19">
    <source>
        <dbReference type="PIRNR" id="PIRNR017184"/>
    </source>
</evidence>
<dbReference type="GO" id="GO:0005524">
    <property type="term" value="F:ATP binding"/>
    <property type="evidence" value="ECO:0007669"/>
    <property type="project" value="UniProtKB-UniRule"/>
</dbReference>
<dbReference type="InterPro" id="IPR004443">
    <property type="entry name" value="YjeF_N_dom"/>
</dbReference>
<dbReference type="GO" id="GO:0110051">
    <property type="term" value="P:metabolite repair"/>
    <property type="evidence" value="ECO:0007669"/>
    <property type="project" value="TreeGrafter"/>
</dbReference>
<evidence type="ECO:0000256" key="7">
    <source>
        <dbReference type="ARBA" id="ARBA00022840"/>
    </source>
</evidence>
<evidence type="ECO:0000256" key="2">
    <source>
        <dbReference type="ARBA" id="ARBA00000909"/>
    </source>
</evidence>
<comment type="function">
    <text evidence="17">Catalyzes the dehydration of the S-form of NAD(P)HX at the expense of ADP, which is converted to AMP. Together with NAD(P)HX epimerase, which catalyzes the epimerization of the S- and R-forms, the enzyme allows the repair of both epimers of NAD(P)HX, a damaged form of NAD(P)H that is a result of enzymatic or heat-dependent hydration.</text>
</comment>
<dbReference type="PIRSF" id="PIRSF017184">
    <property type="entry name" value="Nnr"/>
    <property type="match status" value="1"/>
</dbReference>
<evidence type="ECO:0000256" key="8">
    <source>
        <dbReference type="ARBA" id="ARBA00022857"/>
    </source>
</evidence>
<dbReference type="GO" id="GO:0052855">
    <property type="term" value="F:ADP-dependent NAD(P)H-hydrate dehydratase activity"/>
    <property type="evidence" value="ECO:0007669"/>
    <property type="project" value="UniProtKB-UniRule"/>
</dbReference>
<evidence type="ECO:0000256" key="3">
    <source>
        <dbReference type="ARBA" id="ARBA00006001"/>
    </source>
</evidence>
<feature type="binding site" evidence="18">
    <location>
        <position position="58"/>
    </location>
    <ligand>
        <name>K(+)</name>
        <dbReference type="ChEBI" id="CHEBI:29103"/>
    </ligand>
</feature>
<keyword evidence="10 17" id="KW-0520">NAD</keyword>
<evidence type="ECO:0000256" key="15">
    <source>
        <dbReference type="ARBA" id="ARBA00048238"/>
    </source>
</evidence>
<comment type="caution">
    <text evidence="22">The sequence shown here is derived from an EMBL/GenBank/DDBJ whole genome shotgun (WGS) entry which is preliminary data.</text>
</comment>
<evidence type="ECO:0000259" key="21">
    <source>
        <dbReference type="PROSITE" id="PS51385"/>
    </source>
</evidence>
<dbReference type="EC" id="4.2.1.136" evidence="19"/>
<evidence type="ECO:0000256" key="11">
    <source>
        <dbReference type="ARBA" id="ARBA00023235"/>
    </source>
</evidence>
<comment type="cofactor">
    <cofactor evidence="17">
        <name>Mg(2+)</name>
        <dbReference type="ChEBI" id="CHEBI:18420"/>
    </cofactor>
</comment>
<dbReference type="GO" id="GO:0052856">
    <property type="term" value="F:NAD(P)HX epimerase activity"/>
    <property type="evidence" value="ECO:0007669"/>
    <property type="project" value="UniProtKB-UniRule"/>
</dbReference>
<comment type="catalytic activity">
    <reaction evidence="1 18 19">
        <text>(6R)-NADHX = (6S)-NADHX</text>
        <dbReference type="Rhea" id="RHEA:32215"/>
        <dbReference type="ChEBI" id="CHEBI:64074"/>
        <dbReference type="ChEBI" id="CHEBI:64075"/>
        <dbReference type="EC" id="5.1.99.6"/>
    </reaction>
</comment>
<comment type="subunit">
    <text evidence="17">Homotetramer.</text>
</comment>
<dbReference type="AlphaFoldDB" id="A0A9D1DG23"/>
<proteinExistence type="inferred from homology"/>
<comment type="similarity">
    <text evidence="3 19">In the N-terminal section; belongs to the NnrE/AIBP family.</text>
</comment>
<feature type="binding site" evidence="17">
    <location>
        <position position="261"/>
    </location>
    <ligand>
        <name>(6S)-NADPHX</name>
        <dbReference type="ChEBI" id="CHEBI:64076"/>
    </ligand>
</feature>
<dbReference type="Pfam" id="PF03853">
    <property type="entry name" value="YjeF_N"/>
    <property type="match status" value="1"/>
</dbReference>
<feature type="domain" description="YjeF N-terminal" evidence="21">
    <location>
        <begin position="9"/>
        <end position="216"/>
    </location>
</feature>
<dbReference type="CDD" id="cd01171">
    <property type="entry name" value="YXKO-related"/>
    <property type="match status" value="1"/>
</dbReference>
<dbReference type="GO" id="GO:0046872">
    <property type="term" value="F:metal ion binding"/>
    <property type="evidence" value="ECO:0007669"/>
    <property type="project" value="UniProtKB-UniRule"/>
</dbReference>
<feature type="binding site" evidence="17">
    <location>
        <position position="332"/>
    </location>
    <ligand>
        <name>(6S)-NADPHX</name>
        <dbReference type="ChEBI" id="CHEBI:64076"/>
    </ligand>
</feature>
<name>A0A9D1DG23_9FIRM</name>
<keyword evidence="7 17" id="KW-0067">ATP-binding</keyword>
<dbReference type="PROSITE" id="PS01050">
    <property type="entry name" value="YJEF_C_2"/>
    <property type="match status" value="1"/>
</dbReference>
<evidence type="ECO:0000256" key="6">
    <source>
        <dbReference type="ARBA" id="ARBA00022741"/>
    </source>
</evidence>
<comment type="similarity">
    <text evidence="4 19">In the C-terminal section; belongs to the NnrD/CARKD family.</text>
</comment>
<dbReference type="NCBIfam" id="TIGR00196">
    <property type="entry name" value="yjeF_cterm"/>
    <property type="match status" value="1"/>
</dbReference>
<comment type="catalytic activity">
    <reaction evidence="2 18 19">
        <text>(6R)-NADPHX = (6S)-NADPHX</text>
        <dbReference type="Rhea" id="RHEA:32227"/>
        <dbReference type="ChEBI" id="CHEBI:64076"/>
        <dbReference type="ChEBI" id="CHEBI:64077"/>
        <dbReference type="EC" id="5.1.99.6"/>
    </reaction>
</comment>
<comment type="catalytic activity">
    <reaction evidence="15 17 19">
        <text>(6S)-NADHX + ADP = AMP + phosphate + NADH + H(+)</text>
        <dbReference type="Rhea" id="RHEA:32223"/>
        <dbReference type="ChEBI" id="CHEBI:15378"/>
        <dbReference type="ChEBI" id="CHEBI:43474"/>
        <dbReference type="ChEBI" id="CHEBI:57945"/>
        <dbReference type="ChEBI" id="CHEBI:64074"/>
        <dbReference type="ChEBI" id="CHEBI:456215"/>
        <dbReference type="ChEBI" id="CHEBI:456216"/>
        <dbReference type="EC" id="4.2.1.136"/>
    </reaction>
</comment>
<reference evidence="22" key="1">
    <citation type="submission" date="2020-10" db="EMBL/GenBank/DDBJ databases">
        <authorList>
            <person name="Gilroy R."/>
        </authorList>
    </citation>
    <scope>NUCLEOTIDE SEQUENCE</scope>
    <source>
        <strain evidence="22">ChiSxjej1B13-7958</strain>
    </source>
</reference>
<keyword evidence="11 18" id="KW-0413">Isomerase</keyword>
<dbReference type="Proteomes" id="UP000824242">
    <property type="component" value="Unassembled WGS sequence"/>
</dbReference>
<dbReference type="NCBIfam" id="TIGR00197">
    <property type="entry name" value="yjeF_nterm"/>
    <property type="match status" value="1"/>
</dbReference>
<protein>
    <recommendedName>
        <fullName evidence="19">Bifunctional NAD(P)H-hydrate repair enzyme</fullName>
    </recommendedName>
    <alternativeName>
        <fullName evidence="19">Nicotinamide nucleotide repair protein</fullName>
    </alternativeName>
    <domain>
        <recommendedName>
            <fullName evidence="19">ADP-dependent (S)-NAD(P)H-hydrate dehydratase</fullName>
            <ecNumber evidence="19">4.2.1.136</ecNumber>
        </recommendedName>
        <alternativeName>
            <fullName evidence="19">ADP-dependent NAD(P)HX dehydratase</fullName>
        </alternativeName>
    </domain>
    <domain>
        <recommendedName>
            <fullName evidence="19">NAD(P)H-hydrate epimerase</fullName>
            <ecNumber evidence="19">5.1.99.6</ecNumber>
        </recommendedName>
    </domain>
</protein>
<accession>A0A9D1DG23</accession>
<dbReference type="Gene3D" id="3.40.50.10260">
    <property type="entry name" value="YjeF N-terminal domain"/>
    <property type="match status" value="1"/>
</dbReference>
<dbReference type="InterPro" id="IPR029056">
    <property type="entry name" value="Ribokinase-like"/>
</dbReference>
<evidence type="ECO:0000256" key="5">
    <source>
        <dbReference type="ARBA" id="ARBA00022723"/>
    </source>
</evidence>
<dbReference type="HAMAP" id="MF_01965">
    <property type="entry name" value="NADHX_dehydratase"/>
    <property type="match status" value="1"/>
</dbReference>
<dbReference type="InterPro" id="IPR000631">
    <property type="entry name" value="CARKD"/>
</dbReference>
<dbReference type="SUPFAM" id="SSF64153">
    <property type="entry name" value="YjeF N-terminal domain-like"/>
    <property type="match status" value="1"/>
</dbReference>
<dbReference type="EC" id="5.1.99.6" evidence="19"/>
<evidence type="ECO:0000256" key="10">
    <source>
        <dbReference type="ARBA" id="ARBA00023027"/>
    </source>
</evidence>
<keyword evidence="5 18" id="KW-0479">Metal-binding</keyword>
<comment type="cofactor">
    <cofactor evidence="18 19">
        <name>K(+)</name>
        <dbReference type="ChEBI" id="CHEBI:29103"/>
    </cofactor>
    <text evidence="18 19">Binds 1 potassium ion per subunit.</text>
</comment>
<keyword evidence="6 17" id="KW-0547">Nucleotide-binding</keyword>
<feature type="binding site" evidence="17">
    <location>
        <begin position="420"/>
        <end position="424"/>
    </location>
    <ligand>
        <name>AMP</name>
        <dbReference type="ChEBI" id="CHEBI:456215"/>
    </ligand>
</feature>
<dbReference type="PANTHER" id="PTHR12592">
    <property type="entry name" value="ATP-DEPENDENT (S)-NAD(P)H-HYDRATE DEHYDRATASE FAMILY MEMBER"/>
    <property type="match status" value="1"/>
</dbReference>
<dbReference type="PROSITE" id="PS51383">
    <property type="entry name" value="YJEF_C_3"/>
    <property type="match status" value="1"/>
</dbReference>
<evidence type="ECO:0000256" key="9">
    <source>
        <dbReference type="ARBA" id="ARBA00022958"/>
    </source>
</evidence>
<keyword evidence="9 18" id="KW-0630">Potassium</keyword>
<comment type="function">
    <text evidence="14 19">Bifunctional enzyme that catalyzes the epimerization of the S- and R-forms of NAD(P)HX and the dehydration of the S-form of NAD(P)HX at the expense of ADP, which is converted to AMP. This allows the repair of both epimers of NAD(P)HX, a damaged form of NAD(P)H that is a result of enzymatic or heat-dependent hydration.</text>
</comment>
<evidence type="ECO:0000256" key="18">
    <source>
        <dbReference type="HAMAP-Rule" id="MF_01966"/>
    </source>
</evidence>
<reference evidence="22" key="2">
    <citation type="journal article" date="2021" name="PeerJ">
        <title>Extensive microbial diversity within the chicken gut microbiome revealed by metagenomics and culture.</title>
        <authorList>
            <person name="Gilroy R."/>
            <person name="Ravi A."/>
            <person name="Getino M."/>
            <person name="Pursley I."/>
            <person name="Horton D.L."/>
            <person name="Alikhan N.F."/>
            <person name="Baker D."/>
            <person name="Gharbi K."/>
            <person name="Hall N."/>
            <person name="Watson M."/>
            <person name="Adriaenssens E.M."/>
            <person name="Foster-Nyarko E."/>
            <person name="Jarju S."/>
            <person name="Secka A."/>
            <person name="Antonio M."/>
            <person name="Oren A."/>
            <person name="Chaudhuri R.R."/>
            <person name="La Ragione R."/>
            <person name="Hildebrand F."/>
            <person name="Pallen M.J."/>
        </authorList>
    </citation>
    <scope>NUCLEOTIDE SEQUENCE</scope>
    <source>
        <strain evidence="22">ChiSxjej1B13-7958</strain>
    </source>
</reference>
<comment type="function">
    <text evidence="18">Catalyzes the epimerization of the S- and R-forms of NAD(P)HX, a damaged form of NAD(P)H that is a result of enzymatic or heat-dependent hydration. This is a prerequisite for the S-specific NAD(P)H-hydrate dehydratase to allow the repair of both epimers of NAD(P)HX.</text>
</comment>
<dbReference type="GO" id="GO:0046496">
    <property type="term" value="P:nicotinamide nucleotide metabolic process"/>
    <property type="evidence" value="ECO:0007669"/>
    <property type="project" value="UniProtKB-UniRule"/>
</dbReference>
<evidence type="ECO:0000313" key="23">
    <source>
        <dbReference type="Proteomes" id="UP000824242"/>
    </source>
</evidence>
<dbReference type="InterPro" id="IPR036652">
    <property type="entry name" value="YjeF_N_dom_sf"/>
</dbReference>
<evidence type="ECO:0000256" key="1">
    <source>
        <dbReference type="ARBA" id="ARBA00000013"/>
    </source>
</evidence>
<organism evidence="22 23">
    <name type="scientific">Candidatus Caccousia avicola</name>
    <dbReference type="NCBI Taxonomy" id="2840721"/>
    <lineage>
        <taxon>Bacteria</taxon>
        <taxon>Bacillati</taxon>
        <taxon>Bacillota</taxon>
        <taxon>Clostridia</taxon>
        <taxon>Eubacteriales</taxon>
        <taxon>Oscillospiraceae</taxon>
        <taxon>Oscillospiraceae incertae sedis</taxon>
        <taxon>Candidatus Caccousia</taxon>
    </lineage>
</organism>
<evidence type="ECO:0000256" key="16">
    <source>
        <dbReference type="ARBA" id="ARBA00049209"/>
    </source>
</evidence>
<sequence>MKVLGAAQSRRLEERAVQAGASLLDLMENAGGAAVRFLRKKYDLEQKRCVVLCGHGNNGGDGFVAARRLRECGAQVVVILMQGEPTTDNAAQMLSRLDDTGVKVLRYEDASGYLPSMLETSDFILDAVYGVGFHGSAPEFMEPVFRAASESRGVTLALDVPSGVNCDTGAVEGPCVMADYTVSFSTLKNGHLLQPAKGCCGQVVVVPIGIDLSLINSQESPLEVTDRETALQALKPRNPESNKGDYGRLFCLCGSEGMAGAASLCVRAALRGGAGLVNAVLPRSIYQIVAGQAAEAIYTLLDYSAPGTLTEDSQRSLAEALRKADAMVLGCGLSTNRESSALFRQCLMGAEKPIVIDADGINLLARNIDILKTVQAPLVLTPHPGEMARLTGRSVAEIQLHRLESAREFAREYQVVLVLKGAGTIVAEPSGHAWVNQTGNAGMARGGSGDVLAGLIGALLVQGCAPAQAAAAGVWLHGMAGDRCAARLSQTAMLPGDLIEELPGLFLEIGR</sequence>
<gene>
    <name evidence="17" type="primary">nnrD</name>
    <name evidence="18" type="synonym">nnrE</name>
    <name evidence="22" type="ORF">IAB89_11640</name>
</gene>
<dbReference type="Pfam" id="PF01256">
    <property type="entry name" value="Carb_kinase"/>
    <property type="match status" value="1"/>
</dbReference>
<feature type="binding site" evidence="18">
    <location>
        <position position="162"/>
    </location>
    <ligand>
        <name>K(+)</name>
        <dbReference type="ChEBI" id="CHEBI:29103"/>
    </ligand>
</feature>
<comment type="similarity">
    <text evidence="18">Belongs to the NnrE/AIBP family.</text>
</comment>
<dbReference type="PANTHER" id="PTHR12592:SF0">
    <property type="entry name" value="ATP-DEPENDENT (S)-NAD(P)H-HYDRATE DEHYDRATASE"/>
    <property type="match status" value="1"/>
</dbReference>
<feature type="binding site" evidence="18">
    <location>
        <position position="126"/>
    </location>
    <ligand>
        <name>K(+)</name>
        <dbReference type="ChEBI" id="CHEBI:29103"/>
    </ligand>
</feature>
<comment type="catalytic activity">
    <reaction evidence="16 17 19">
        <text>(6S)-NADPHX + ADP = AMP + phosphate + NADPH + H(+)</text>
        <dbReference type="Rhea" id="RHEA:32235"/>
        <dbReference type="ChEBI" id="CHEBI:15378"/>
        <dbReference type="ChEBI" id="CHEBI:43474"/>
        <dbReference type="ChEBI" id="CHEBI:57783"/>
        <dbReference type="ChEBI" id="CHEBI:64076"/>
        <dbReference type="ChEBI" id="CHEBI:456215"/>
        <dbReference type="ChEBI" id="CHEBI:456216"/>
        <dbReference type="EC" id="4.2.1.136"/>
    </reaction>
</comment>
<feature type="binding site" evidence="17">
    <location>
        <position position="449"/>
    </location>
    <ligand>
        <name>AMP</name>
        <dbReference type="ChEBI" id="CHEBI:456215"/>
    </ligand>
</feature>
<evidence type="ECO:0000256" key="17">
    <source>
        <dbReference type="HAMAP-Rule" id="MF_01965"/>
    </source>
</evidence>
<keyword evidence="8 17" id="KW-0521">NADP</keyword>
<dbReference type="EMBL" id="DVGZ01000125">
    <property type="protein sequence ID" value="HIR48284.1"/>
    <property type="molecule type" value="Genomic_DNA"/>
</dbReference>
<dbReference type="PROSITE" id="PS51385">
    <property type="entry name" value="YJEF_N"/>
    <property type="match status" value="1"/>
</dbReference>
<evidence type="ECO:0000256" key="14">
    <source>
        <dbReference type="ARBA" id="ARBA00025153"/>
    </source>
</evidence>
<keyword evidence="12 17" id="KW-0456">Lyase</keyword>
<comment type="similarity">
    <text evidence="17">Belongs to the NnrD/CARKD family.</text>
</comment>
<dbReference type="SUPFAM" id="SSF53613">
    <property type="entry name" value="Ribokinase-like"/>
    <property type="match status" value="1"/>
</dbReference>
<feature type="binding site" evidence="18">
    <location>
        <begin position="130"/>
        <end position="136"/>
    </location>
    <ligand>
        <name>(6S)-NADPHX</name>
        <dbReference type="ChEBI" id="CHEBI:64076"/>
    </ligand>
</feature>
<feature type="binding site" evidence="18">
    <location>
        <begin position="57"/>
        <end position="61"/>
    </location>
    <ligand>
        <name>(6S)-NADPHX</name>
        <dbReference type="ChEBI" id="CHEBI:64076"/>
    </ligand>
</feature>
<feature type="binding site" evidence="17">
    <location>
        <position position="450"/>
    </location>
    <ligand>
        <name>(6S)-NADPHX</name>
        <dbReference type="ChEBI" id="CHEBI:64076"/>
    </ligand>
</feature>
<comment type="caution">
    <text evidence="18">Lacks conserved residue(s) required for the propagation of feature annotation.</text>
</comment>
<feature type="binding site" evidence="18">
    <location>
        <position position="159"/>
    </location>
    <ligand>
        <name>(6S)-NADPHX</name>
        <dbReference type="ChEBI" id="CHEBI:64076"/>
    </ligand>
</feature>
<evidence type="ECO:0000256" key="13">
    <source>
        <dbReference type="ARBA" id="ARBA00023268"/>
    </source>
</evidence>
<keyword evidence="13" id="KW-0511">Multifunctional enzyme</keyword>